<dbReference type="GO" id="GO:0008745">
    <property type="term" value="F:N-acetylmuramoyl-L-alanine amidase activity"/>
    <property type="evidence" value="ECO:0007669"/>
    <property type="project" value="UniProtKB-EC"/>
</dbReference>
<dbReference type="PANTHER" id="PTHR30404:SF0">
    <property type="entry name" value="N-ACETYLMURAMOYL-L-ALANINE AMIDASE AMIC"/>
    <property type="match status" value="1"/>
</dbReference>
<keyword evidence="2" id="KW-0472">Membrane</keyword>
<dbReference type="InterPro" id="IPR050695">
    <property type="entry name" value="N-acetylmuramoyl_amidase_3"/>
</dbReference>
<dbReference type="Gene3D" id="3.40.630.40">
    <property type="entry name" value="Zn-dependent exopeptidases"/>
    <property type="match status" value="1"/>
</dbReference>
<keyword evidence="2" id="KW-0812">Transmembrane</keyword>
<dbReference type="Pfam" id="PF01520">
    <property type="entry name" value="Amidase_3"/>
    <property type="match status" value="1"/>
</dbReference>
<reference evidence="4 5" key="1">
    <citation type="submission" date="2014-07" db="EMBL/GenBank/DDBJ databases">
        <authorList>
            <person name="Wibberg Daniel"/>
        </authorList>
    </citation>
    <scope>NUCLEOTIDE SEQUENCE [LARGE SCALE GENOMIC DNA]</scope>
</reference>
<keyword evidence="2" id="KW-1133">Transmembrane helix</keyword>
<dbReference type="Proteomes" id="UP000040576">
    <property type="component" value="Unassembled WGS sequence"/>
</dbReference>
<accession>A0A090IUD6</accession>
<evidence type="ECO:0000259" key="3">
    <source>
        <dbReference type="SMART" id="SM00646"/>
    </source>
</evidence>
<dbReference type="SUPFAM" id="SSF53187">
    <property type="entry name" value="Zn-dependent exopeptidases"/>
    <property type="match status" value="1"/>
</dbReference>
<dbReference type="GO" id="GO:0009253">
    <property type="term" value="P:peptidoglycan catabolic process"/>
    <property type="evidence" value="ECO:0007669"/>
    <property type="project" value="InterPro"/>
</dbReference>
<dbReference type="NCBIfam" id="TIGR02883">
    <property type="entry name" value="spore_cwlD"/>
    <property type="match status" value="1"/>
</dbReference>
<organism evidence="4 5">
    <name type="scientific">Caldibacillus thermoamylovorans</name>
    <dbReference type="NCBI Taxonomy" id="35841"/>
    <lineage>
        <taxon>Bacteria</taxon>
        <taxon>Bacillati</taxon>
        <taxon>Bacillota</taxon>
        <taxon>Bacilli</taxon>
        <taxon>Bacillales</taxon>
        <taxon>Bacillaceae</taxon>
        <taxon>Caldibacillus</taxon>
    </lineage>
</organism>
<dbReference type="EC" id="3.5.1.28" evidence="4"/>
<dbReference type="SMART" id="SM00646">
    <property type="entry name" value="Ami_3"/>
    <property type="match status" value="1"/>
</dbReference>
<evidence type="ECO:0000256" key="2">
    <source>
        <dbReference type="SAM" id="Phobius"/>
    </source>
</evidence>
<dbReference type="AlphaFoldDB" id="A0A090IUD6"/>
<keyword evidence="1 4" id="KW-0378">Hydrolase</keyword>
<feature type="domain" description="MurNAc-LAA" evidence="3">
    <location>
        <begin position="116"/>
        <end position="226"/>
    </location>
</feature>
<dbReference type="InterPro" id="IPR014234">
    <property type="entry name" value="Spore_CwlD"/>
</dbReference>
<keyword evidence="5" id="KW-1185">Reference proteome</keyword>
<dbReference type="PANTHER" id="PTHR30404">
    <property type="entry name" value="N-ACETYLMURAMOYL-L-ALANINE AMIDASE"/>
    <property type="match status" value="1"/>
</dbReference>
<evidence type="ECO:0000313" key="4">
    <source>
        <dbReference type="EMBL" id="CEE00038.1"/>
    </source>
</evidence>
<dbReference type="InterPro" id="IPR002508">
    <property type="entry name" value="MurNAc-LAA_cat"/>
</dbReference>
<name>A0A090IUD6_9BACI</name>
<dbReference type="CDD" id="cd02696">
    <property type="entry name" value="MurNAc-LAA"/>
    <property type="match status" value="1"/>
</dbReference>
<dbReference type="GO" id="GO:0030288">
    <property type="term" value="C:outer membrane-bounded periplasmic space"/>
    <property type="evidence" value="ECO:0007669"/>
    <property type="project" value="TreeGrafter"/>
</dbReference>
<evidence type="ECO:0000256" key="1">
    <source>
        <dbReference type="ARBA" id="ARBA00022801"/>
    </source>
</evidence>
<dbReference type="RefSeq" id="WP_034767120.1">
    <property type="nucleotide sequence ID" value="NZ_CCRF01000007.1"/>
</dbReference>
<gene>
    <name evidence="4" type="primary">cwlD</name>
    <name evidence="4" type="ORF">BT1A1_0168</name>
</gene>
<feature type="transmembrane region" description="Helical" evidence="2">
    <location>
        <begin position="6"/>
        <end position="22"/>
    </location>
</feature>
<dbReference type="EMBL" id="CCRF01000007">
    <property type="protein sequence ID" value="CEE00038.1"/>
    <property type="molecule type" value="Genomic_DNA"/>
</dbReference>
<protein>
    <submittedName>
        <fullName evidence="4">Germination-specific N-acetylmuramoyl-L-alanine amidase</fullName>
        <ecNumber evidence="4">3.5.1.28</ecNumber>
    </submittedName>
</protein>
<sequence length="246" mass="28605">MKKKWVFISILSVAIGFFIYLIQERFLERNAWDAWNLPLTGKIIYIDPGHGGVDGGAENGEAVEKDIALSISKMLRDYLQQQGALVLMTREKDIDLADEDTKGLSRRKTEDLHRRVELINESKADYFISIHLNSIPSSRWYGAQTFYHEKYIENKIAAEMIQERLRENLDTKREAKSISHVYLMKKAKKPGVLVEVGFLSNPAEREKLLSEEYQEKVAASIYEGIIRYFTEEREHKVKMEKEKEDD</sequence>
<evidence type="ECO:0000313" key="5">
    <source>
        <dbReference type="Proteomes" id="UP000040576"/>
    </source>
</evidence>
<proteinExistence type="predicted"/>